<dbReference type="GO" id="GO:0003870">
    <property type="term" value="F:5-aminolevulinate synthase activity"/>
    <property type="evidence" value="ECO:0007669"/>
    <property type="project" value="UniProtKB-EC"/>
</dbReference>
<gene>
    <name evidence="15" type="ORF">UFOVP181_60</name>
    <name evidence="14" type="ORF">UFOVP57_102</name>
</gene>
<dbReference type="PANTHER" id="PTHR13693:SF102">
    <property type="entry name" value="2-AMINO-3-KETOBUTYRATE COENZYME A LIGASE, MITOCHONDRIAL"/>
    <property type="match status" value="1"/>
</dbReference>
<dbReference type="Pfam" id="PF00155">
    <property type="entry name" value="Aminotran_1_2"/>
    <property type="match status" value="1"/>
</dbReference>
<proteinExistence type="inferred from homology"/>
<dbReference type="InterPro" id="IPR004839">
    <property type="entry name" value="Aminotransferase_I/II_large"/>
</dbReference>
<evidence type="ECO:0000313" key="14">
    <source>
        <dbReference type="EMBL" id="CAB4125344.1"/>
    </source>
</evidence>
<keyword evidence="6" id="KW-0663">Pyridoxal phosphate</keyword>
<dbReference type="CDD" id="cd06454">
    <property type="entry name" value="KBL_like"/>
    <property type="match status" value="1"/>
</dbReference>
<dbReference type="InterPro" id="IPR015421">
    <property type="entry name" value="PyrdxlP-dep_Trfase_major"/>
</dbReference>
<sequence>MINKEPFVNLIKILKENGKYRVFNDIIRERGDFPKAIWYGPYNIKNIVNWCSNDYLGMGQHKVVLDAMHTALDQTGSGSGGTRNIGGTSHYHVALEHELAQLHNKSKALLFSSAYVANEWTLIALSKIIPNIEFISDANNHNSIVVGILHSRAAKSIFKHNDLEDLESKLKECKANGRTPCIVFESVYSMDGDIGDIKGICDLADKYEAMTYIDEVHAVGLYGHTGAGVVEELGLEGRVDFINGTLGKAYGVQGGYVAGDAIVMDAIRSVAAGFIFTTSMSPVACSGALAAIKYLKDHDELRQKHQERARKLKHRLKAAGIPVMECSTSHIVPVLVGDAKLCKQMSDRLLDEFNIYVQPINSPTVDMGTERLRFAPTPFHDDGMIEDLVKALQVIFNKN</sequence>
<dbReference type="PROSITE" id="PS00599">
    <property type="entry name" value="AA_TRANSFER_CLASS_2"/>
    <property type="match status" value="1"/>
</dbReference>
<keyword evidence="7" id="KW-0350">Heme biosynthesis</keyword>
<dbReference type="InterPro" id="IPR015422">
    <property type="entry name" value="PyrdxlP-dep_Trfase_small"/>
</dbReference>
<evidence type="ECO:0000256" key="10">
    <source>
        <dbReference type="ARBA" id="ARBA00031945"/>
    </source>
</evidence>
<dbReference type="InterPro" id="IPR050087">
    <property type="entry name" value="AON_synthase_class-II"/>
</dbReference>
<dbReference type="InterPro" id="IPR015424">
    <property type="entry name" value="PyrdxlP-dep_Trfase"/>
</dbReference>
<feature type="domain" description="Aminotransferase class I/classII large" evidence="13">
    <location>
        <begin position="46"/>
        <end position="392"/>
    </location>
</feature>
<evidence type="ECO:0000256" key="12">
    <source>
        <dbReference type="ARBA" id="ARBA00047654"/>
    </source>
</evidence>
<comment type="similarity">
    <text evidence="3">Belongs to the class-II pyridoxal-phosphate-dependent aminotransferase family.</text>
</comment>
<evidence type="ECO:0000256" key="11">
    <source>
        <dbReference type="ARBA" id="ARBA00032773"/>
    </source>
</evidence>
<organism evidence="15">
    <name type="scientific">uncultured Caudovirales phage</name>
    <dbReference type="NCBI Taxonomy" id="2100421"/>
    <lineage>
        <taxon>Viruses</taxon>
        <taxon>Duplodnaviria</taxon>
        <taxon>Heunggongvirae</taxon>
        <taxon>Uroviricota</taxon>
        <taxon>Caudoviricetes</taxon>
        <taxon>Peduoviridae</taxon>
        <taxon>Maltschvirus</taxon>
        <taxon>Maltschvirus maltsch</taxon>
    </lineage>
</organism>
<evidence type="ECO:0000256" key="1">
    <source>
        <dbReference type="ARBA" id="ARBA00001933"/>
    </source>
</evidence>
<evidence type="ECO:0000256" key="8">
    <source>
        <dbReference type="ARBA" id="ARBA00023315"/>
    </source>
</evidence>
<protein>
    <recommendedName>
        <fullName evidence="4">5-aminolevulinate synthase</fullName>
        <ecNumber evidence="4">2.3.1.37</ecNumber>
    </recommendedName>
    <alternativeName>
        <fullName evidence="9">5-aminolevulinic acid synthase</fullName>
    </alternativeName>
    <alternativeName>
        <fullName evidence="10">Delta-ALA synthase</fullName>
    </alternativeName>
    <alternativeName>
        <fullName evidence="11">Delta-aminolevulinate synthase</fullName>
    </alternativeName>
</protein>
<evidence type="ECO:0000256" key="3">
    <source>
        <dbReference type="ARBA" id="ARBA00008392"/>
    </source>
</evidence>
<keyword evidence="5" id="KW-0808">Transferase</keyword>
<dbReference type="Gene3D" id="3.40.640.10">
    <property type="entry name" value="Type I PLP-dependent aspartate aminotransferase-like (Major domain)"/>
    <property type="match status" value="1"/>
</dbReference>
<dbReference type="Gene3D" id="3.90.1150.10">
    <property type="entry name" value="Aspartate Aminotransferase, domain 1"/>
    <property type="match status" value="1"/>
</dbReference>
<dbReference type="EMBL" id="LR796187">
    <property type="protein sequence ID" value="CAB4125344.1"/>
    <property type="molecule type" value="Genomic_DNA"/>
</dbReference>
<keyword evidence="8" id="KW-0012">Acyltransferase</keyword>
<evidence type="ECO:0000256" key="5">
    <source>
        <dbReference type="ARBA" id="ARBA00022679"/>
    </source>
</evidence>
<dbReference type="NCBIfam" id="TIGR01821">
    <property type="entry name" value="5aminolev_synth"/>
    <property type="match status" value="1"/>
</dbReference>
<reference evidence="15" key="1">
    <citation type="submission" date="2020-05" db="EMBL/GenBank/DDBJ databases">
        <authorList>
            <person name="Chiriac C."/>
            <person name="Salcher M."/>
            <person name="Ghai R."/>
            <person name="Kavagutti S V."/>
        </authorList>
    </citation>
    <scope>NUCLEOTIDE SEQUENCE</scope>
</reference>
<comment type="pathway">
    <text evidence="2">Porphyrin-containing compound metabolism; protoporphyrin-IX biosynthesis; 5-aminolevulinate from glycine: step 1/1.</text>
</comment>
<comment type="catalytic activity">
    <reaction evidence="12">
        <text>succinyl-CoA + glycine + H(+) = 5-aminolevulinate + CO2 + CoA</text>
        <dbReference type="Rhea" id="RHEA:12921"/>
        <dbReference type="ChEBI" id="CHEBI:15378"/>
        <dbReference type="ChEBI" id="CHEBI:16526"/>
        <dbReference type="ChEBI" id="CHEBI:57287"/>
        <dbReference type="ChEBI" id="CHEBI:57292"/>
        <dbReference type="ChEBI" id="CHEBI:57305"/>
        <dbReference type="ChEBI" id="CHEBI:356416"/>
        <dbReference type="EC" id="2.3.1.37"/>
    </reaction>
</comment>
<dbReference type="InterPro" id="IPR001917">
    <property type="entry name" value="Aminotrans_II_pyridoxalP_BS"/>
</dbReference>
<dbReference type="FunFam" id="3.40.640.10:FF:000006">
    <property type="entry name" value="5-aminolevulinate synthase, mitochondrial"/>
    <property type="match status" value="1"/>
</dbReference>
<evidence type="ECO:0000256" key="6">
    <source>
        <dbReference type="ARBA" id="ARBA00022898"/>
    </source>
</evidence>
<comment type="cofactor">
    <cofactor evidence="1">
        <name>pyridoxal 5'-phosphate</name>
        <dbReference type="ChEBI" id="CHEBI:597326"/>
    </cofactor>
</comment>
<dbReference type="GO" id="GO:0006782">
    <property type="term" value="P:protoporphyrinogen IX biosynthetic process"/>
    <property type="evidence" value="ECO:0007669"/>
    <property type="project" value="UniProtKB-UniPathway"/>
</dbReference>
<evidence type="ECO:0000256" key="7">
    <source>
        <dbReference type="ARBA" id="ARBA00023133"/>
    </source>
</evidence>
<evidence type="ECO:0000256" key="4">
    <source>
        <dbReference type="ARBA" id="ARBA00013257"/>
    </source>
</evidence>
<dbReference type="SUPFAM" id="SSF53383">
    <property type="entry name" value="PLP-dependent transferases"/>
    <property type="match status" value="1"/>
</dbReference>
<dbReference type="EMBL" id="LR798231">
    <property type="protein sequence ID" value="CAB5208532.1"/>
    <property type="molecule type" value="Genomic_DNA"/>
</dbReference>
<dbReference type="GO" id="GO:0030170">
    <property type="term" value="F:pyridoxal phosphate binding"/>
    <property type="evidence" value="ECO:0007669"/>
    <property type="project" value="InterPro"/>
</dbReference>
<evidence type="ECO:0000256" key="2">
    <source>
        <dbReference type="ARBA" id="ARBA00005029"/>
    </source>
</evidence>
<dbReference type="UniPathway" id="UPA00251">
    <property type="reaction ID" value="UER00375"/>
</dbReference>
<evidence type="ECO:0000259" key="13">
    <source>
        <dbReference type="Pfam" id="PF00155"/>
    </source>
</evidence>
<dbReference type="InterPro" id="IPR010961">
    <property type="entry name" value="4pyrrol_synth_NH2levulA_synth"/>
</dbReference>
<name>A0A6J7WGP2_9CAUD</name>
<dbReference type="PANTHER" id="PTHR13693">
    <property type="entry name" value="CLASS II AMINOTRANSFERASE/8-AMINO-7-OXONONANOATE SYNTHASE"/>
    <property type="match status" value="1"/>
</dbReference>
<evidence type="ECO:0000256" key="9">
    <source>
        <dbReference type="ARBA" id="ARBA00031691"/>
    </source>
</evidence>
<accession>A0A6J7WGP2</accession>
<dbReference type="EC" id="2.3.1.37" evidence="4"/>
<evidence type="ECO:0000313" key="15">
    <source>
        <dbReference type="EMBL" id="CAB5208532.1"/>
    </source>
</evidence>